<comment type="caution">
    <text evidence="2">The sequence shown here is derived from an EMBL/GenBank/DDBJ whole genome shotgun (WGS) entry which is preliminary data.</text>
</comment>
<feature type="region of interest" description="Disordered" evidence="1">
    <location>
        <begin position="32"/>
        <end position="54"/>
    </location>
</feature>
<feature type="region of interest" description="Disordered" evidence="1">
    <location>
        <begin position="98"/>
        <end position="120"/>
    </location>
</feature>
<gene>
    <name evidence="2" type="ORF">GMRT_aa001</name>
</gene>
<protein>
    <submittedName>
        <fullName evidence="2">Uncharacterized protein</fullName>
    </submittedName>
</protein>
<sequence>MTSFSHTLEPGLKRDWDDRNLRLAEESELDFGSLSAREVDTPDPLYEPQLQDQGEDDYAHEIPWASEYLEGSVSAYSLLYSINSGKFQAFCLTSSSHVSLDTDRSSSPGSAPWHPVDAQE</sequence>
<organism evidence="2 3">
    <name type="scientific">Giardia muris</name>
    <dbReference type="NCBI Taxonomy" id="5742"/>
    <lineage>
        <taxon>Eukaryota</taxon>
        <taxon>Metamonada</taxon>
        <taxon>Diplomonadida</taxon>
        <taxon>Hexamitidae</taxon>
        <taxon>Giardiinae</taxon>
        <taxon>Giardia</taxon>
    </lineage>
</organism>
<accession>A0A4Z1SSR4</accession>
<proteinExistence type="predicted"/>
<evidence type="ECO:0000313" key="2">
    <source>
        <dbReference type="EMBL" id="TNJ28035.1"/>
    </source>
</evidence>
<reference evidence="2 3" key="1">
    <citation type="submission" date="2019-05" db="EMBL/GenBank/DDBJ databases">
        <title>The compact genome of Giardia muris reveals important steps in the evolution of intestinal protozoan parasites.</title>
        <authorList>
            <person name="Xu F."/>
            <person name="Jimenez-Gonzalez A."/>
            <person name="Einarsson E."/>
            <person name="Astvaldsson A."/>
            <person name="Peirasmaki D."/>
            <person name="Eckmann L."/>
            <person name="Andersson J.O."/>
            <person name="Svard S.G."/>
            <person name="Jerlstrom-Hultqvist J."/>
        </authorList>
    </citation>
    <scope>NUCLEOTIDE SEQUENCE [LARGE SCALE GENOMIC DNA]</scope>
    <source>
        <strain evidence="2 3">Roberts-Thomson</strain>
    </source>
</reference>
<dbReference type="EMBL" id="VDLU01000002">
    <property type="protein sequence ID" value="TNJ28035.1"/>
    <property type="molecule type" value="Genomic_DNA"/>
</dbReference>
<feature type="compositionally biased region" description="Polar residues" evidence="1">
    <location>
        <begin position="98"/>
        <end position="109"/>
    </location>
</feature>
<keyword evidence="3" id="KW-1185">Reference proteome</keyword>
<dbReference type="VEuPathDB" id="GiardiaDB:GMRT_aa001"/>
<dbReference type="AlphaFoldDB" id="A0A4Z1SSR4"/>
<dbReference type="Proteomes" id="UP000315496">
    <property type="component" value="Chromosome 2"/>
</dbReference>
<evidence type="ECO:0000256" key="1">
    <source>
        <dbReference type="SAM" id="MobiDB-lite"/>
    </source>
</evidence>
<name>A0A4Z1SSR4_GIAMU</name>
<evidence type="ECO:0000313" key="3">
    <source>
        <dbReference type="Proteomes" id="UP000315496"/>
    </source>
</evidence>